<reference evidence="1" key="1">
    <citation type="submission" date="2021-07" db="EMBL/GenBank/DDBJ databases">
        <title>New genus and species of the family Alcaligenaceae.</title>
        <authorList>
            <person name="Hahn M.W."/>
        </authorList>
    </citation>
    <scope>NUCLEOTIDE SEQUENCE</scope>
    <source>
        <strain evidence="1">LF4-65</strain>
    </source>
</reference>
<dbReference type="Proteomes" id="UP000739565">
    <property type="component" value="Unassembled WGS sequence"/>
</dbReference>
<proteinExistence type="predicted"/>
<evidence type="ECO:0000313" key="2">
    <source>
        <dbReference type="Proteomes" id="UP000739565"/>
    </source>
</evidence>
<dbReference type="RefSeq" id="WP_259661611.1">
    <property type="nucleotide sequence ID" value="NZ_JAHXRI010000010.1"/>
</dbReference>
<comment type="caution">
    <text evidence="1">The sequence shown here is derived from an EMBL/GenBank/DDBJ whole genome shotgun (WGS) entry which is preliminary data.</text>
</comment>
<name>A0A953NDF4_9BURK</name>
<keyword evidence="2" id="KW-1185">Reference proteome</keyword>
<accession>A0A953NDF4</accession>
<dbReference type="EMBL" id="JAHXRI010000010">
    <property type="protein sequence ID" value="MBZ1351196.1"/>
    <property type="molecule type" value="Genomic_DNA"/>
</dbReference>
<organism evidence="1 2">
    <name type="scientific">Zwartia hollandica</name>
    <dbReference type="NCBI Taxonomy" id="324606"/>
    <lineage>
        <taxon>Bacteria</taxon>
        <taxon>Pseudomonadati</taxon>
        <taxon>Pseudomonadota</taxon>
        <taxon>Betaproteobacteria</taxon>
        <taxon>Burkholderiales</taxon>
        <taxon>Alcaligenaceae</taxon>
        <taxon>Zwartia</taxon>
    </lineage>
</organism>
<sequence>MPVNSQDPHENIFSAEQEKIIKRSVHSFEKTLGITKETPDYLKRSFEGKLALLGHTKKPFAVSWKGFTASLLSAFSVGLLLSRLLMVPATVATRSVGEDSQAVQVSSAQEYVSFQVSNPRELAFNIIAIALDAELDVEVAYAGDKYGLYIKPFKPNVKKQDKLRSLLGISADSSGSVNVIIGSSKQ</sequence>
<gene>
    <name evidence="1" type="ORF">KZZ10_11110</name>
</gene>
<dbReference type="AlphaFoldDB" id="A0A953NDF4"/>
<protein>
    <submittedName>
        <fullName evidence="1">Uncharacterized protein</fullName>
    </submittedName>
</protein>
<evidence type="ECO:0000313" key="1">
    <source>
        <dbReference type="EMBL" id="MBZ1351196.1"/>
    </source>
</evidence>